<dbReference type="RefSeq" id="WP_166248394.1">
    <property type="nucleotide sequence ID" value="NZ_CP049616.1"/>
</dbReference>
<dbReference type="AlphaFoldDB" id="A0A6G7J2M7"/>
<organism evidence="1 2">
    <name type="scientific">Flagellimonas oceani</name>
    <dbReference type="NCBI Taxonomy" id="2698672"/>
    <lineage>
        <taxon>Bacteria</taxon>
        <taxon>Pseudomonadati</taxon>
        <taxon>Bacteroidota</taxon>
        <taxon>Flavobacteriia</taxon>
        <taxon>Flavobacteriales</taxon>
        <taxon>Flavobacteriaceae</taxon>
        <taxon>Flagellimonas</taxon>
    </lineage>
</organism>
<accession>A0A6G7J2M7</accession>
<reference evidence="1 2" key="1">
    <citation type="submission" date="2020-02" db="EMBL/GenBank/DDBJ databases">
        <title>Complete genome of Muricauda sp. 501str8.</title>
        <authorList>
            <person name="Dong B."/>
            <person name="Zhu S."/>
            <person name="Yang J."/>
            <person name="Chen J."/>
        </authorList>
    </citation>
    <scope>NUCLEOTIDE SEQUENCE [LARGE SCALE GENOMIC DNA]</scope>
    <source>
        <strain evidence="1 2">501str8</strain>
    </source>
</reference>
<gene>
    <name evidence="1" type="ORF">GVT53_09285</name>
</gene>
<sequence length="394" mass="46592">MDIDEIIEKGYLTSAEEEKWNSTHHSMVMNLIKNNEIKDHCFIRNYSSEKSFTNIDLSIAEKFDILEASIDWYKDFLKSKTKKEQSRFRNVQIYKQAIEFGVLLKKERSTLKEWLKIYETYQTDDFISKKKREKFINFYKDYLNGTFDNEVSNLLDLLKHKKSYKYTNYEIDLILLTKANARLYEVLLIDKKNKTFWAIGKNDYKLYYFDSNSFVKDPFGFQLNFGDDINKLHKKMVRDIDRCSNKLFFWTGKKAINQYIRYHNKIIILFAKSFLDRPGMIIASLSCTLNSIEEDERRIIQVIKNFTANSSSYTNNKAGVIKVGIGFAGWEGPSLYKNHWISEDYKNGLYIEQSFGSEEEAKIKFEERAVQLIKKGKYIFCSSTYDCSIETLEI</sequence>
<dbReference type="Proteomes" id="UP000502928">
    <property type="component" value="Chromosome"/>
</dbReference>
<name>A0A6G7J2M7_9FLAO</name>
<dbReference type="KEGG" id="mut:GVT53_09285"/>
<protein>
    <submittedName>
        <fullName evidence="1">Uncharacterized protein</fullName>
    </submittedName>
</protein>
<proteinExistence type="predicted"/>
<dbReference type="EMBL" id="CP049616">
    <property type="protein sequence ID" value="QII44868.1"/>
    <property type="molecule type" value="Genomic_DNA"/>
</dbReference>
<evidence type="ECO:0000313" key="1">
    <source>
        <dbReference type="EMBL" id="QII44868.1"/>
    </source>
</evidence>
<evidence type="ECO:0000313" key="2">
    <source>
        <dbReference type="Proteomes" id="UP000502928"/>
    </source>
</evidence>
<keyword evidence="2" id="KW-1185">Reference proteome</keyword>